<dbReference type="PANTHER" id="PTHR47837">
    <property type="entry name" value="GTP PYROPHOSPHOKINASE YJBM"/>
    <property type="match status" value="1"/>
</dbReference>
<comment type="caution">
    <text evidence="2">The sequence shown here is derived from an EMBL/GenBank/DDBJ whole genome shotgun (WGS) entry which is preliminary data.</text>
</comment>
<reference evidence="2 3" key="1">
    <citation type="journal article" date="2021" name="Sci. Rep.">
        <title>The distribution of antibiotic resistance genes in chicken gut microbiota commensals.</title>
        <authorList>
            <person name="Juricova H."/>
            <person name="Matiasovicova J."/>
            <person name="Kubasova T."/>
            <person name="Cejkova D."/>
            <person name="Rychlik I."/>
        </authorList>
    </citation>
    <scope>NUCLEOTIDE SEQUENCE [LARGE SCALE GENOMIC DNA]</scope>
    <source>
        <strain evidence="2 3">An794</strain>
    </source>
</reference>
<dbReference type="PANTHER" id="PTHR47837:SF1">
    <property type="entry name" value="GTP PYROPHOSPHOKINASE YJBM"/>
    <property type="match status" value="1"/>
</dbReference>
<evidence type="ECO:0000313" key="2">
    <source>
        <dbReference type="EMBL" id="MBM6775487.1"/>
    </source>
</evidence>
<dbReference type="Proteomes" id="UP000712527">
    <property type="component" value="Unassembled WGS sequence"/>
</dbReference>
<dbReference type="EMBL" id="JACSNQ010000020">
    <property type="protein sequence ID" value="MBM6775487.1"/>
    <property type="molecule type" value="Genomic_DNA"/>
</dbReference>
<dbReference type="CDD" id="cd05399">
    <property type="entry name" value="NT_Rel-Spo_like"/>
    <property type="match status" value="1"/>
</dbReference>
<evidence type="ECO:0000259" key="1">
    <source>
        <dbReference type="Pfam" id="PF04607"/>
    </source>
</evidence>
<dbReference type="Pfam" id="PF04607">
    <property type="entry name" value="RelA_SpoT"/>
    <property type="match status" value="1"/>
</dbReference>
<dbReference type="InterPro" id="IPR052366">
    <property type="entry name" value="GTP_Pyrophosphokinase"/>
</dbReference>
<sequence>MTGLTKGQVKRAGKILGDKAVAGQQLKWTLGIADEWRSAHREPLEEMENLAKAAVQVVMGKNGGGAFVASRIKRLESIIGKLRRPNLRMKLNEMSDIAGCRVVVPTVDDVRRIVAHLTERASVKERNGIKNYIQQ</sequence>
<dbReference type="SUPFAM" id="SSF81301">
    <property type="entry name" value="Nucleotidyltransferase"/>
    <property type="match status" value="1"/>
</dbReference>
<proteinExistence type="predicted"/>
<accession>A0ABS2F3Y6</accession>
<organism evidence="2 3">
    <name type="scientific">Olsenella profusa</name>
    <dbReference type="NCBI Taxonomy" id="138595"/>
    <lineage>
        <taxon>Bacteria</taxon>
        <taxon>Bacillati</taxon>
        <taxon>Actinomycetota</taxon>
        <taxon>Coriobacteriia</taxon>
        <taxon>Coriobacteriales</taxon>
        <taxon>Atopobiaceae</taxon>
        <taxon>Olsenella</taxon>
    </lineage>
</organism>
<dbReference type="Gene3D" id="3.30.460.10">
    <property type="entry name" value="Beta Polymerase, domain 2"/>
    <property type="match status" value="1"/>
</dbReference>
<dbReference type="InterPro" id="IPR007685">
    <property type="entry name" value="RelA_SpoT"/>
</dbReference>
<evidence type="ECO:0000313" key="3">
    <source>
        <dbReference type="Proteomes" id="UP000712527"/>
    </source>
</evidence>
<gene>
    <name evidence="2" type="ORF">H9X80_08050</name>
</gene>
<name>A0ABS2F3Y6_9ACTN</name>
<protein>
    <submittedName>
        <fullName evidence="2">RelA/SpoT domain-containing protein</fullName>
    </submittedName>
</protein>
<feature type="domain" description="RelA/SpoT" evidence="1">
    <location>
        <begin position="70"/>
        <end position="134"/>
    </location>
</feature>
<dbReference type="InterPro" id="IPR043519">
    <property type="entry name" value="NT_sf"/>
</dbReference>
<keyword evidence="3" id="KW-1185">Reference proteome</keyword>